<reference evidence="2" key="2">
    <citation type="submission" date="2020-09" db="EMBL/GenBank/DDBJ databases">
        <authorList>
            <person name="Sun Q."/>
            <person name="Sedlacek I."/>
        </authorList>
    </citation>
    <scope>NUCLEOTIDE SEQUENCE</scope>
    <source>
        <strain evidence="2">CCM 8433</strain>
    </source>
</reference>
<accession>A0A917N3I6</accession>
<gene>
    <name evidence="2" type="ORF">GCM10011482_03840</name>
</gene>
<feature type="region of interest" description="Disordered" evidence="1">
    <location>
        <begin position="113"/>
        <end position="168"/>
    </location>
</feature>
<reference evidence="2" key="1">
    <citation type="journal article" date="2014" name="Int. J. Syst. Evol. Microbiol.">
        <title>Complete genome sequence of Corynebacterium casei LMG S-19264T (=DSM 44701T), isolated from a smear-ripened cheese.</title>
        <authorList>
            <consortium name="US DOE Joint Genome Institute (JGI-PGF)"/>
            <person name="Walter F."/>
            <person name="Albersmeier A."/>
            <person name="Kalinowski J."/>
            <person name="Ruckert C."/>
        </authorList>
    </citation>
    <scope>NUCLEOTIDE SEQUENCE</scope>
    <source>
        <strain evidence="2">CCM 8433</strain>
    </source>
</reference>
<evidence type="ECO:0000256" key="1">
    <source>
        <dbReference type="SAM" id="MobiDB-lite"/>
    </source>
</evidence>
<organism evidence="2 3">
    <name type="scientific">Enterococcus alcedinis</name>
    <dbReference type="NCBI Taxonomy" id="1274384"/>
    <lineage>
        <taxon>Bacteria</taxon>
        <taxon>Bacillati</taxon>
        <taxon>Bacillota</taxon>
        <taxon>Bacilli</taxon>
        <taxon>Lactobacillales</taxon>
        <taxon>Enterococcaceae</taxon>
        <taxon>Enterococcus</taxon>
    </lineage>
</organism>
<name>A0A917N3I6_9ENTE</name>
<comment type="caution">
    <text evidence="2">The sequence shown here is derived from an EMBL/GenBank/DDBJ whole genome shotgun (WGS) entry which is preliminary data.</text>
</comment>
<protein>
    <submittedName>
        <fullName evidence="2">Uncharacterized protein</fullName>
    </submittedName>
</protein>
<feature type="compositionally biased region" description="Polar residues" evidence="1">
    <location>
        <begin position="149"/>
        <end position="159"/>
    </location>
</feature>
<dbReference type="EMBL" id="BMDT01000001">
    <property type="protein sequence ID" value="GGI64730.1"/>
    <property type="molecule type" value="Genomic_DNA"/>
</dbReference>
<keyword evidence="3" id="KW-1185">Reference proteome</keyword>
<proteinExistence type="predicted"/>
<evidence type="ECO:0000313" key="2">
    <source>
        <dbReference type="EMBL" id="GGI64730.1"/>
    </source>
</evidence>
<dbReference type="RefSeq" id="WP_188366564.1">
    <property type="nucleotide sequence ID" value="NZ_BMDT01000001.1"/>
</dbReference>
<dbReference type="Proteomes" id="UP000622610">
    <property type="component" value="Unassembled WGS sequence"/>
</dbReference>
<dbReference type="AlphaFoldDB" id="A0A917N3I6"/>
<evidence type="ECO:0000313" key="3">
    <source>
        <dbReference type="Proteomes" id="UP000622610"/>
    </source>
</evidence>
<sequence length="309" mass="35129">MKFDEALVVIDGVEESIKREDILRREDFLIVIDNLFCPEQGCGAKLVYNRRSTGLVYLSKHRSYEHDANCPRLEDEETGVRSITEYVEVNGGLSSKGIDRRKNDSIQVLFDYFNPPEKKENKPHNKKNNTKKKTDAETSTKTGIKVNYDPNSEVITTSGDGKETSVKEPPFYQRLPHEISVKDNGKNLRTSALIEEIKISTNSSNPNAEISASFGEIKLTFVMPEVFFQGNERRLDTNQLISFLEILKNYIQQKPGNFYLTTLCQSRKIDLEDLVLYVLEPDFMSFQTKSGIKYSSLTDMVIAISTGVI</sequence>